<reference evidence="2 3" key="1">
    <citation type="submission" date="2015-11" db="EMBL/GenBank/DDBJ databases">
        <authorList>
            <person name="Sahl J."/>
            <person name="Wagner D."/>
            <person name="Keim P."/>
        </authorList>
    </citation>
    <scope>NUCLEOTIDE SEQUENCE [LARGE SCALE GENOMIC DNA]</scope>
    <source>
        <strain evidence="2 3">BDU18</strain>
    </source>
</reference>
<sequence>MHESRARGHAIRRDVCDAAGGWPSAGHPREPSSQLSYVDGSSCAHRDSKGGARFCSIGRA</sequence>
<comment type="caution">
    <text evidence="2">The sequence shown here is derived from an EMBL/GenBank/DDBJ whole genome shotgun (WGS) entry which is preliminary data.</text>
</comment>
<dbReference type="EMBL" id="LNJQ01000004">
    <property type="protein sequence ID" value="KWZ38692.1"/>
    <property type="molecule type" value="Genomic_DNA"/>
</dbReference>
<evidence type="ECO:0000256" key="1">
    <source>
        <dbReference type="SAM" id="MobiDB-lite"/>
    </source>
</evidence>
<keyword evidence="3" id="KW-1185">Reference proteome</keyword>
<accession>A0ABR5T648</accession>
<gene>
    <name evidence="2" type="ORF">WS72_28165</name>
</gene>
<protein>
    <submittedName>
        <fullName evidence="2">Uncharacterized protein</fullName>
    </submittedName>
</protein>
<feature type="region of interest" description="Disordered" evidence="1">
    <location>
        <begin position="18"/>
        <end position="38"/>
    </location>
</feature>
<organism evidence="2 3">
    <name type="scientific">Burkholderia savannae</name>
    <dbReference type="NCBI Taxonomy" id="1637837"/>
    <lineage>
        <taxon>Bacteria</taxon>
        <taxon>Pseudomonadati</taxon>
        <taxon>Pseudomonadota</taxon>
        <taxon>Betaproteobacteria</taxon>
        <taxon>Burkholderiales</taxon>
        <taxon>Burkholderiaceae</taxon>
        <taxon>Burkholderia</taxon>
        <taxon>pseudomallei group</taxon>
    </lineage>
</organism>
<dbReference type="Proteomes" id="UP000070255">
    <property type="component" value="Unassembled WGS sequence"/>
</dbReference>
<evidence type="ECO:0000313" key="3">
    <source>
        <dbReference type="Proteomes" id="UP000070255"/>
    </source>
</evidence>
<proteinExistence type="predicted"/>
<name>A0ABR5T648_9BURK</name>
<evidence type="ECO:0000313" key="2">
    <source>
        <dbReference type="EMBL" id="KWZ38692.1"/>
    </source>
</evidence>